<dbReference type="eggNOG" id="ENOG502QRJX">
    <property type="taxonomic scope" value="Eukaryota"/>
</dbReference>
<protein>
    <recommendedName>
        <fullName evidence="6">Protein SPT2 homolog</fullName>
    </recommendedName>
</protein>
<dbReference type="InterPro" id="IPR013256">
    <property type="entry name" value="Chromatin_SPT2"/>
</dbReference>
<feature type="region of interest" description="Disordered" evidence="3">
    <location>
        <begin position="204"/>
        <end position="404"/>
    </location>
</feature>
<evidence type="ECO:0000256" key="1">
    <source>
        <dbReference type="ARBA" id="ARBA00006461"/>
    </source>
</evidence>
<keyword evidence="5" id="KW-1185">Reference proteome</keyword>
<dbReference type="Proteomes" id="UP000017836">
    <property type="component" value="Unassembled WGS sequence"/>
</dbReference>
<feature type="region of interest" description="Disordered" evidence="3">
    <location>
        <begin position="124"/>
        <end position="151"/>
    </location>
</feature>
<comment type="similarity">
    <text evidence="1">Belongs to the SPT2 family.</text>
</comment>
<dbReference type="AlphaFoldDB" id="U5D3U7"/>
<name>U5D3U7_AMBTC</name>
<feature type="compositionally biased region" description="Acidic residues" evidence="3">
    <location>
        <begin position="21"/>
        <end position="49"/>
    </location>
</feature>
<feature type="compositionally biased region" description="Basic and acidic residues" evidence="3">
    <location>
        <begin position="1"/>
        <end position="20"/>
    </location>
</feature>
<feature type="compositionally biased region" description="Basic residues" evidence="3">
    <location>
        <begin position="469"/>
        <end position="480"/>
    </location>
</feature>
<sequence>MRGHDRIDSHKNHRDYSRDLDEYEDDEEDQEGEQIEYEEAAQEEEEEDPQIAKEQMEYIDRREKLKEMIRQQMKKETNAAVGLSQEMKRTLPKDNFGSFFGPSQPVIARRVIEETRAKLEAEHMAAKLPKASSENKKALSSTTSERKFRERDQRLKVVNEMKLKVQKLKDARDYSFLMSGDGELPSPPKELVPRNVWVYADLKAAQLSQSPPRRKLDNREKKIVSVNQQRQAKTGPPKVGPGLKSSSSNAMKRPSNNAGSGPGRPVVSKLPPPNGAKFPSSSGGKVPRPNGMKFSPKAPVPTKASSARAVEKKKLFSVVTGNSGGIQKAHLLKKPSSTEKLVKKAPQVLDKPLVKVAPKRSSTSSQHKAKPAKSISSRPAHQARPKKRPLDGYSDEDEGDGGDALHLIRQMFRYDPGKYKDIDDDDSDMEVDFSRIQAEERRSAKIAKEEDERELALIEEEERRERERKAKRLKLKHNQR</sequence>
<dbReference type="EMBL" id="KI392405">
    <property type="protein sequence ID" value="ERN16920.1"/>
    <property type="molecule type" value="Genomic_DNA"/>
</dbReference>
<proteinExistence type="inferred from homology"/>
<dbReference type="GO" id="GO:0005730">
    <property type="term" value="C:nucleolus"/>
    <property type="evidence" value="ECO:0000318"/>
    <property type="project" value="GO_Central"/>
</dbReference>
<evidence type="ECO:0000313" key="4">
    <source>
        <dbReference type="EMBL" id="ERN16920.1"/>
    </source>
</evidence>
<feature type="region of interest" description="Disordered" evidence="3">
    <location>
        <begin position="1"/>
        <end position="56"/>
    </location>
</feature>
<dbReference type="SMART" id="SM00784">
    <property type="entry name" value="SPT2"/>
    <property type="match status" value="1"/>
</dbReference>
<evidence type="ECO:0000256" key="2">
    <source>
        <dbReference type="ARBA" id="ARBA00023054"/>
    </source>
</evidence>
<dbReference type="HOGENOM" id="CLU_019111_1_0_1"/>
<dbReference type="Gramene" id="ERN16920">
    <property type="protein sequence ID" value="ERN16920"/>
    <property type="gene ID" value="AMTR_s00057p00175710"/>
</dbReference>
<gene>
    <name evidence="4" type="ORF">AMTR_s00057p00175710</name>
</gene>
<dbReference type="OMA" id="SISELWI"/>
<feature type="compositionally biased region" description="Polar residues" evidence="3">
    <location>
        <begin position="244"/>
        <end position="259"/>
    </location>
</feature>
<feature type="compositionally biased region" description="Basic and acidic residues" evidence="3">
    <location>
        <begin position="214"/>
        <end position="223"/>
    </location>
</feature>
<dbReference type="GO" id="GO:0006334">
    <property type="term" value="P:nucleosome assembly"/>
    <property type="evidence" value="ECO:0000318"/>
    <property type="project" value="GO_Central"/>
</dbReference>
<dbReference type="GO" id="GO:0006360">
    <property type="term" value="P:transcription by RNA polymerase I"/>
    <property type="evidence" value="ECO:0000318"/>
    <property type="project" value="GO_Central"/>
</dbReference>
<dbReference type="STRING" id="13333.U5D3U7"/>
<organism evidence="4 5">
    <name type="scientific">Amborella trichopoda</name>
    <dbReference type="NCBI Taxonomy" id="13333"/>
    <lineage>
        <taxon>Eukaryota</taxon>
        <taxon>Viridiplantae</taxon>
        <taxon>Streptophyta</taxon>
        <taxon>Embryophyta</taxon>
        <taxon>Tracheophyta</taxon>
        <taxon>Spermatophyta</taxon>
        <taxon>Magnoliopsida</taxon>
        <taxon>Amborellales</taxon>
        <taxon>Amborellaceae</taxon>
        <taxon>Amborella</taxon>
    </lineage>
</organism>
<dbReference type="GO" id="GO:0003677">
    <property type="term" value="F:DNA binding"/>
    <property type="evidence" value="ECO:0000318"/>
    <property type="project" value="GO_Central"/>
</dbReference>
<reference evidence="5" key="1">
    <citation type="journal article" date="2013" name="Science">
        <title>The Amborella genome and the evolution of flowering plants.</title>
        <authorList>
            <consortium name="Amborella Genome Project"/>
        </authorList>
    </citation>
    <scope>NUCLEOTIDE SEQUENCE [LARGE SCALE GENOMIC DNA]</scope>
</reference>
<feature type="region of interest" description="Disordered" evidence="3">
    <location>
        <begin position="461"/>
        <end position="480"/>
    </location>
</feature>
<accession>U5D3U7</accession>
<evidence type="ECO:0008006" key="6">
    <source>
        <dbReference type="Google" id="ProtNLM"/>
    </source>
</evidence>
<evidence type="ECO:0000256" key="3">
    <source>
        <dbReference type="SAM" id="MobiDB-lite"/>
    </source>
</evidence>
<evidence type="ECO:0000313" key="5">
    <source>
        <dbReference type="Proteomes" id="UP000017836"/>
    </source>
</evidence>
<dbReference type="GO" id="GO:0042393">
    <property type="term" value="F:histone binding"/>
    <property type="evidence" value="ECO:0000318"/>
    <property type="project" value="GO_Central"/>
</dbReference>
<keyword evidence="2" id="KW-0175">Coiled coil</keyword>
<dbReference type="PANTHER" id="PTHR22691:SF8">
    <property type="entry name" value="PROTEIN SPT2 HOMOLOG"/>
    <property type="match status" value="1"/>
</dbReference>
<dbReference type="PANTHER" id="PTHR22691">
    <property type="entry name" value="YEAST SPT2-RELATED"/>
    <property type="match status" value="1"/>
</dbReference>
<dbReference type="Pfam" id="PF08243">
    <property type="entry name" value="SPT2"/>
    <property type="match status" value="1"/>
</dbReference>